<dbReference type="EMBL" id="KZ613496">
    <property type="protein sequence ID" value="PMD18127.1"/>
    <property type="molecule type" value="Genomic_DNA"/>
</dbReference>
<keyword evidence="2" id="KW-1185">Reference proteome</keyword>
<evidence type="ECO:0000313" key="1">
    <source>
        <dbReference type="EMBL" id="PMD18127.1"/>
    </source>
</evidence>
<evidence type="ECO:0000313" key="2">
    <source>
        <dbReference type="Proteomes" id="UP000235672"/>
    </source>
</evidence>
<dbReference type="Proteomes" id="UP000235672">
    <property type="component" value="Unassembled WGS sequence"/>
</dbReference>
<reference evidence="1 2" key="1">
    <citation type="submission" date="2016-05" db="EMBL/GenBank/DDBJ databases">
        <title>A degradative enzymes factory behind the ericoid mycorrhizal symbiosis.</title>
        <authorList>
            <consortium name="DOE Joint Genome Institute"/>
            <person name="Martino E."/>
            <person name="Morin E."/>
            <person name="Grelet G."/>
            <person name="Kuo A."/>
            <person name="Kohler A."/>
            <person name="Daghino S."/>
            <person name="Barry K."/>
            <person name="Choi C."/>
            <person name="Cichocki N."/>
            <person name="Clum A."/>
            <person name="Copeland A."/>
            <person name="Hainaut M."/>
            <person name="Haridas S."/>
            <person name="Labutti K."/>
            <person name="Lindquist E."/>
            <person name="Lipzen A."/>
            <person name="Khouja H.-R."/>
            <person name="Murat C."/>
            <person name="Ohm R."/>
            <person name="Olson A."/>
            <person name="Spatafora J."/>
            <person name="Veneault-Fourrey C."/>
            <person name="Henrissat B."/>
            <person name="Grigoriev I."/>
            <person name="Martin F."/>
            <person name="Perotto S."/>
        </authorList>
    </citation>
    <scope>NUCLEOTIDE SEQUENCE [LARGE SCALE GENOMIC DNA]</scope>
    <source>
        <strain evidence="1 2">UAMH 7357</strain>
    </source>
</reference>
<organism evidence="1 2">
    <name type="scientific">Hyaloscypha hepaticicola</name>
    <dbReference type="NCBI Taxonomy" id="2082293"/>
    <lineage>
        <taxon>Eukaryota</taxon>
        <taxon>Fungi</taxon>
        <taxon>Dikarya</taxon>
        <taxon>Ascomycota</taxon>
        <taxon>Pezizomycotina</taxon>
        <taxon>Leotiomycetes</taxon>
        <taxon>Helotiales</taxon>
        <taxon>Hyaloscyphaceae</taxon>
        <taxon>Hyaloscypha</taxon>
    </lineage>
</organism>
<protein>
    <submittedName>
        <fullName evidence="1">Uncharacterized protein</fullName>
    </submittedName>
</protein>
<proteinExistence type="predicted"/>
<sequence>MSNKSKLSLIKKLHRAHTVPLPVLGRPVTQRTVLNPLPPPPSPPLLPTLHLYSSKMSTVLGFLSWF</sequence>
<dbReference type="AlphaFoldDB" id="A0A2J6PVT9"/>
<name>A0A2J6PVT9_9HELO</name>
<gene>
    <name evidence="1" type="ORF">NA56DRAFT_259041</name>
</gene>
<accession>A0A2J6PVT9</accession>